<evidence type="ECO:0000313" key="2">
    <source>
        <dbReference type="Proteomes" id="UP000828048"/>
    </source>
</evidence>
<accession>A0ACB7XI13</accession>
<sequence>MATPSIVKVSLKTGLKLRKMKERKTRVETENKVTMATPSIAKVSLKLLIDTKGNRVLFPEARKDFVDFLFNLLLLPLGTL</sequence>
<name>A0ACB7XI13_9ERIC</name>
<proteinExistence type="predicted"/>
<reference evidence="1 2" key="1">
    <citation type="journal article" date="2021" name="Hortic Res">
        <title>High-quality reference genome and annotation aids understanding of berry development for evergreen blueberry (Vaccinium darrowii).</title>
        <authorList>
            <person name="Yu J."/>
            <person name="Hulse-Kemp A.M."/>
            <person name="Babiker E."/>
            <person name="Staton M."/>
        </authorList>
    </citation>
    <scope>NUCLEOTIDE SEQUENCE [LARGE SCALE GENOMIC DNA]</scope>
    <source>
        <strain evidence="2">cv. NJ 8807/NJ 8810</strain>
        <tissue evidence="1">Young leaf</tissue>
    </source>
</reference>
<keyword evidence="2" id="KW-1185">Reference proteome</keyword>
<dbReference type="Proteomes" id="UP000828048">
    <property type="component" value="Chromosome 10"/>
</dbReference>
<gene>
    <name evidence="1" type="ORF">Vadar_014921</name>
</gene>
<comment type="caution">
    <text evidence="1">The sequence shown here is derived from an EMBL/GenBank/DDBJ whole genome shotgun (WGS) entry which is preliminary data.</text>
</comment>
<protein>
    <submittedName>
        <fullName evidence="1">Uncharacterized protein</fullName>
    </submittedName>
</protein>
<dbReference type="EMBL" id="CM037160">
    <property type="protein sequence ID" value="KAH7840272.1"/>
    <property type="molecule type" value="Genomic_DNA"/>
</dbReference>
<evidence type="ECO:0000313" key="1">
    <source>
        <dbReference type="EMBL" id="KAH7840272.1"/>
    </source>
</evidence>
<organism evidence="1 2">
    <name type="scientific">Vaccinium darrowii</name>
    <dbReference type="NCBI Taxonomy" id="229202"/>
    <lineage>
        <taxon>Eukaryota</taxon>
        <taxon>Viridiplantae</taxon>
        <taxon>Streptophyta</taxon>
        <taxon>Embryophyta</taxon>
        <taxon>Tracheophyta</taxon>
        <taxon>Spermatophyta</taxon>
        <taxon>Magnoliopsida</taxon>
        <taxon>eudicotyledons</taxon>
        <taxon>Gunneridae</taxon>
        <taxon>Pentapetalae</taxon>
        <taxon>asterids</taxon>
        <taxon>Ericales</taxon>
        <taxon>Ericaceae</taxon>
        <taxon>Vaccinioideae</taxon>
        <taxon>Vaccinieae</taxon>
        <taxon>Vaccinium</taxon>
    </lineage>
</organism>